<keyword evidence="1" id="KW-0472">Membrane</keyword>
<dbReference type="AlphaFoldDB" id="A0A7T0LKB0"/>
<keyword evidence="4" id="KW-1185">Reference proteome</keyword>
<feature type="transmembrane region" description="Helical" evidence="1">
    <location>
        <begin position="12"/>
        <end position="33"/>
    </location>
</feature>
<dbReference type="RefSeq" id="WP_166857287.1">
    <property type="nucleotide sequence ID" value="NZ_CP063989.1"/>
</dbReference>
<dbReference type="InterPro" id="IPR036465">
    <property type="entry name" value="vWFA_dom_sf"/>
</dbReference>
<dbReference type="KEGG" id="arep:ID810_10860"/>
<dbReference type="InterPro" id="IPR002035">
    <property type="entry name" value="VWF_A"/>
</dbReference>
<accession>A0A7T0LKB0</accession>
<name>A0A7T0LKB0_9ACTO</name>
<organism evidence="3 4">
    <name type="scientific">Actinomyces respiraculi</name>
    <dbReference type="NCBI Taxonomy" id="2744574"/>
    <lineage>
        <taxon>Bacteria</taxon>
        <taxon>Bacillati</taxon>
        <taxon>Actinomycetota</taxon>
        <taxon>Actinomycetes</taxon>
        <taxon>Actinomycetales</taxon>
        <taxon>Actinomycetaceae</taxon>
        <taxon>Actinomyces</taxon>
    </lineage>
</organism>
<evidence type="ECO:0000313" key="3">
    <source>
        <dbReference type="EMBL" id="QPL05207.1"/>
    </source>
</evidence>
<dbReference type="EMBL" id="CP063989">
    <property type="protein sequence ID" value="QPL05207.1"/>
    <property type="molecule type" value="Genomic_DNA"/>
</dbReference>
<dbReference type="Proteomes" id="UP000594637">
    <property type="component" value="Chromosome"/>
</dbReference>
<sequence length="354" mass="37091">MRLVPVLPGGWWTVILVAALMAALLALAARPALGPDADPGTRVGWVRRVLLAVVTLALLTGPSLPSHESRSVSSLEVYLMVDRTGSMAAEDWAGGPGAGGGVRLDGVKEDLRAIVAAHPGARFSIIALDSAAARELPLTSDVDAVYSWIDSLQQEVSDRSTGSSLQRALPLLTSTLTAAAERDPEDARVLYILSDGESTEEGAGATGADAARRAWQRLGGQVDVGAVLGYGTEAGGPMRAFDGVTSGDYIKDPTTGEPGVSVPDTAALTMVAESLGVPYLQRDGTDDDPTSSFTDLDVAVTTALTDGRERLGVQRYLTWPLGLLASGLLIWELVHLAITDRGLRRLTRSAEAVR</sequence>
<dbReference type="SUPFAM" id="SSF53300">
    <property type="entry name" value="vWA-like"/>
    <property type="match status" value="1"/>
</dbReference>
<gene>
    <name evidence="3" type="ORF">ID810_10860</name>
</gene>
<evidence type="ECO:0000313" key="4">
    <source>
        <dbReference type="Proteomes" id="UP000594637"/>
    </source>
</evidence>
<dbReference type="PROSITE" id="PS50234">
    <property type="entry name" value="VWFA"/>
    <property type="match status" value="1"/>
</dbReference>
<keyword evidence="1" id="KW-1133">Transmembrane helix</keyword>
<protein>
    <submittedName>
        <fullName evidence="3">VWA domain-containing protein</fullName>
    </submittedName>
</protein>
<feature type="transmembrane region" description="Helical" evidence="1">
    <location>
        <begin position="316"/>
        <end position="338"/>
    </location>
</feature>
<keyword evidence="1" id="KW-0812">Transmembrane</keyword>
<proteinExistence type="predicted"/>
<reference evidence="3 4" key="1">
    <citation type="submission" date="2020-11" db="EMBL/GenBank/DDBJ databases">
        <title>Actinomyces sp. ZJ750.</title>
        <authorList>
            <person name="Zhou J."/>
        </authorList>
    </citation>
    <scope>NUCLEOTIDE SEQUENCE [LARGE SCALE GENOMIC DNA]</scope>
    <source>
        <strain evidence="3 4">ZJ750</strain>
    </source>
</reference>
<feature type="domain" description="VWFA" evidence="2">
    <location>
        <begin position="76"/>
        <end position="275"/>
    </location>
</feature>
<dbReference type="CDD" id="cd00198">
    <property type="entry name" value="vWFA"/>
    <property type="match status" value="1"/>
</dbReference>
<evidence type="ECO:0000259" key="2">
    <source>
        <dbReference type="PROSITE" id="PS50234"/>
    </source>
</evidence>
<dbReference type="Pfam" id="PF13519">
    <property type="entry name" value="VWA_2"/>
    <property type="match status" value="1"/>
</dbReference>
<evidence type="ECO:0000256" key="1">
    <source>
        <dbReference type="SAM" id="Phobius"/>
    </source>
</evidence>
<dbReference type="Gene3D" id="3.40.50.410">
    <property type="entry name" value="von Willebrand factor, type A domain"/>
    <property type="match status" value="1"/>
</dbReference>